<name>A0AAV0ZRV6_VICFA</name>
<accession>A0AAV0ZRV6</accession>
<evidence type="ECO:0008006" key="3">
    <source>
        <dbReference type="Google" id="ProtNLM"/>
    </source>
</evidence>
<dbReference type="PANTHER" id="PTHR11439:SF455">
    <property type="entry name" value="RLK (RECEPTOR-LIKE PROTEIN KINASE) 8, PUTATIVE-RELATED"/>
    <property type="match status" value="1"/>
</dbReference>
<reference evidence="1 2" key="1">
    <citation type="submission" date="2023-01" db="EMBL/GenBank/DDBJ databases">
        <authorList>
            <person name="Kreplak J."/>
        </authorList>
    </citation>
    <scope>NUCLEOTIDE SEQUENCE [LARGE SCALE GENOMIC DNA]</scope>
</reference>
<gene>
    <name evidence="1" type="ORF">VFH_II184280</name>
</gene>
<organism evidence="1 2">
    <name type="scientific">Vicia faba</name>
    <name type="common">Broad bean</name>
    <name type="synonym">Faba vulgaris</name>
    <dbReference type="NCBI Taxonomy" id="3906"/>
    <lineage>
        <taxon>Eukaryota</taxon>
        <taxon>Viridiplantae</taxon>
        <taxon>Streptophyta</taxon>
        <taxon>Embryophyta</taxon>
        <taxon>Tracheophyta</taxon>
        <taxon>Spermatophyta</taxon>
        <taxon>Magnoliopsida</taxon>
        <taxon>eudicotyledons</taxon>
        <taxon>Gunneridae</taxon>
        <taxon>Pentapetalae</taxon>
        <taxon>rosids</taxon>
        <taxon>fabids</taxon>
        <taxon>Fabales</taxon>
        <taxon>Fabaceae</taxon>
        <taxon>Papilionoideae</taxon>
        <taxon>50 kb inversion clade</taxon>
        <taxon>NPAAA clade</taxon>
        <taxon>Hologalegina</taxon>
        <taxon>IRL clade</taxon>
        <taxon>Fabeae</taxon>
        <taxon>Vicia</taxon>
    </lineage>
</organism>
<evidence type="ECO:0000313" key="1">
    <source>
        <dbReference type="EMBL" id="CAI8599637.1"/>
    </source>
</evidence>
<proteinExistence type="predicted"/>
<dbReference type="AlphaFoldDB" id="A0AAV0ZRV6"/>
<dbReference type="PANTHER" id="PTHR11439">
    <property type="entry name" value="GAG-POL-RELATED RETROTRANSPOSON"/>
    <property type="match status" value="1"/>
</dbReference>
<dbReference type="CDD" id="cd09272">
    <property type="entry name" value="RNase_HI_RT_Ty1"/>
    <property type="match status" value="1"/>
</dbReference>
<keyword evidence="2" id="KW-1185">Reference proteome</keyword>
<sequence length="125" mass="14020">MELKKAASCSPSSTKAEYRGLAHSTSKLLWIESLLTELHVPFLPPTLFCHNVSVVFLSHNPVLHAHTKHVELNIHFVRERVVARQLQVKHISAHAQIADTLTKPLGTRTFQLFCGKLKVICLNPP</sequence>
<dbReference type="EMBL" id="OX451737">
    <property type="protein sequence ID" value="CAI8599637.1"/>
    <property type="molecule type" value="Genomic_DNA"/>
</dbReference>
<protein>
    <recommendedName>
        <fullName evidence="3">Copia protein</fullName>
    </recommendedName>
</protein>
<dbReference type="Proteomes" id="UP001157006">
    <property type="component" value="Chromosome 2"/>
</dbReference>
<evidence type="ECO:0000313" key="2">
    <source>
        <dbReference type="Proteomes" id="UP001157006"/>
    </source>
</evidence>